<feature type="transmembrane region" description="Helical" evidence="2">
    <location>
        <begin position="317"/>
        <end position="338"/>
    </location>
</feature>
<dbReference type="EMBL" id="BAAAYU010000005">
    <property type="protein sequence ID" value="GAA3635107.1"/>
    <property type="molecule type" value="Genomic_DNA"/>
</dbReference>
<feature type="region of interest" description="Disordered" evidence="1">
    <location>
        <begin position="532"/>
        <end position="556"/>
    </location>
</feature>
<protein>
    <submittedName>
        <fullName evidence="4">Uncharacterized protein</fullName>
    </submittedName>
</protein>
<proteinExistence type="predicted"/>
<keyword evidence="3" id="KW-0732">Signal</keyword>
<evidence type="ECO:0000313" key="5">
    <source>
        <dbReference type="Proteomes" id="UP001501697"/>
    </source>
</evidence>
<gene>
    <name evidence="4" type="ORF">GCM10022200_17960</name>
</gene>
<feature type="transmembrane region" description="Helical" evidence="2">
    <location>
        <begin position="405"/>
        <end position="422"/>
    </location>
</feature>
<evidence type="ECO:0000256" key="3">
    <source>
        <dbReference type="SAM" id="SignalP"/>
    </source>
</evidence>
<keyword evidence="2" id="KW-0472">Membrane</keyword>
<accession>A0ABP7AM00</accession>
<feature type="transmembrane region" description="Helical" evidence="2">
    <location>
        <begin position="223"/>
        <end position="244"/>
    </location>
</feature>
<keyword evidence="5" id="KW-1185">Reference proteome</keyword>
<keyword evidence="2" id="KW-1133">Transmembrane helix</keyword>
<feature type="signal peptide" evidence="3">
    <location>
        <begin position="1"/>
        <end position="19"/>
    </location>
</feature>
<organism evidence="4 5">
    <name type="scientific">Microbacterium awajiense</name>
    <dbReference type="NCBI Taxonomy" id="415214"/>
    <lineage>
        <taxon>Bacteria</taxon>
        <taxon>Bacillati</taxon>
        <taxon>Actinomycetota</taxon>
        <taxon>Actinomycetes</taxon>
        <taxon>Micrococcales</taxon>
        <taxon>Microbacteriaceae</taxon>
        <taxon>Microbacterium</taxon>
    </lineage>
</organism>
<feature type="region of interest" description="Disordered" evidence="1">
    <location>
        <begin position="185"/>
        <end position="207"/>
    </location>
</feature>
<feature type="transmembrane region" description="Helical" evidence="2">
    <location>
        <begin position="442"/>
        <end position="461"/>
    </location>
</feature>
<feature type="transmembrane region" description="Helical" evidence="2">
    <location>
        <begin position="350"/>
        <end position="368"/>
    </location>
</feature>
<feature type="transmembrane region" description="Helical" evidence="2">
    <location>
        <begin position="374"/>
        <end position="393"/>
    </location>
</feature>
<dbReference type="RefSeq" id="WP_344737682.1">
    <property type="nucleotide sequence ID" value="NZ_BAAAYU010000005.1"/>
</dbReference>
<comment type="caution">
    <text evidence="4">The sequence shown here is derived from an EMBL/GenBank/DDBJ whole genome shotgun (WGS) entry which is preliminary data.</text>
</comment>
<evidence type="ECO:0000313" key="4">
    <source>
        <dbReference type="EMBL" id="GAA3635107.1"/>
    </source>
</evidence>
<keyword evidence="2" id="KW-0812">Transmembrane</keyword>
<feature type="transmembrane region" description="Helical" evidence="2">
    <location>
        <begin position="505"/>
        <end position="525"/>
    </location>
</feature>
<feature type="transmembrane region" description="Helical" evidence="2">
    <location>
        <begin position="473"/>
        <end position="493"/>
    </location>
</feature>
<name>A0ABP7AM00_9MICO</name>
<feature type="transmembrane region" description="Helical" evidence="2">
    <location>
        <begin position="288"/>
        <end position="305"/>
    </location>
</feature>
<sequence length="556" mass="57340">MLRALLVAVIGAAAISPLAGLTLAGSHDAVAGESIVCADFLDAELAAAMEQADWEQIEISGPFGWLAERGGLDCVFGLPQSDFGWWTGYAPAPDEEELRTFLADAGFADGPATAEGAVLVQPGPTEPTPEFDQVCLLSQGLLVCEIGSAEPSTVDSLVRTRNALLAAGAVAPEPTAEPIVEADPAPVTEREVAPAETPTGGLADGPAAPSTLSGLRTPAEVDLRAGIVACTIALTLVFAAILAFPGKLMESAIQNNSERVSTFWRPVTALAARVGSWVARALRRWPRWILLSIGLVVAAVISGFVDPEFGFNAGSVRMLASSLVALVVDGLLVALLVAALARRWGLGGGIGVRLAAGSFVILAVSVLLSRLTGFVPGVIFGVIIAVTLPAVVGGRDQLRIAASETGYLLGIGVVSWFAYGALAEPLTTSGGIIDRFVIEALSAITVIGLSALPVLLLPFRGLPGGSIFSAGKIAWGISYIAAGSLFMVVLLPFPGSWEQTSAAFWVWVGLFVAYALVAIALWFILSRPRADVSEDETGPPADLPVGGGASSYSPDP</sequence>
<dbReference type="Proteomes" id="UP001501697">
    <property type="component" value="Unassembled WGS sequence"/>
</dbReference>
<reference evidence="5" key="1">
    <citation type="journal article" date="2019" name="Int. J. Syst. Evol. Microbiol.">
        <title>The Global Catalogue of Microorganisms (GCM) 10K type strain sequencing project: providing services to taxonomists for standard genome sequencing and annotation.</title>
        <authorList>
            <consortium name="The Broad Institute Genomics Platform"/>
            <consortium name="The Broad Institute Genome Sequencing Center for Infectious Disease"/>
            <person name="Wu L."/>
            <person name="Ma J."/>
        </authorList>
    </citation>
    <scope>NUCLEOTIDE SEQUENCE [LARGE SCALE GENOMIC DNA]</scope>
    <source>
        <strain evidence="5">JCM 16544</strain>
    </source>
</reference>
<evidence type="ECO:0000256" key="2">
    <source>
        <dbReference type="SAM" id="Phobius"/>
    </source>
</evidence>
<evidence type="ECO:0000256" key="1">
    <source>
        <dbReference type="SAM" id="MobiDB-lite"/>
    </source>
</evidence>
<feature type="chain" id="PRO_5047241239" evidence="3">
    <location>
        <begin position="20"/>
        <end position="556"/>
    </location>
</feature>